<evidence type="ECO:0000313" key="2">
    <source>
        <dbReference type="Proteomes" id="UP001642464"/>
    </source>
</evidence>
<protein>
    <submittedName>
        <fullName evidence="1">Uncharacterized protein</fullName>
    </submittedName>
</protein>
<organism evidence="1 2">
    <name type="scientific">Durusdinium trenchii</name>
    <dbReference type="NCBI Taxonomy" id="1381693"/>
    <lineage>
        <taxon>Eukaryota</taxon>
        <taxon>Sar</taxon>
        <taxon>Alveolata</taxon>
        <taxon>Dinophyceae</taxon>
        <taxon>Suessiales</taxon>
        <taxon>Symbiodiniaceae</taxon>
        <taxon>Durusdinium</taxon>
    </lineage>
</organism>
<reference evidence="1 2" key="1">
    <citation type="submission" date="2024-02" db="EMBL/GenBank/DDBJ databases">
        <authorList>
            <person name="Chen Y."/>
            <person name="Shah S."/>
            <person name="Dougan E. K."/>
            <person name="Thang M."/>
            <person name="Chan C."/>
        </authorList>
    </citation>
    <scope>NUCLEOTIDE SEQUENCE [LARGE SCALE GENOMIC DNA]</scope>
</reference>
<name>A0ABP0QH02_9DINO</name>
<evidence type="ECO:0000313" key="1">
    <source>
        <dbReference type="EMBL" id="CAK9087523.1"/>
    </source>
</evidence>
<gene>
    <name evidence="1" type="ORF">SCF082_LOCUS41375</name>
</gene>
<accession>A0ABP0QH02</accession>
<dbReference type="Proteomes" id="UP001642464">
    <property type="component" value="Unassembled WGS sequence"/>
</dbReference>
<sequence length="144" mass="16303">MKNLGSVYTSWALKLARSCPAVRALPASDRWHGHHLIDGTPKDRCLAPSWLPTMSWIYFLEVYESMYASMLTDLLQSLRCCWLFFRNRTSKPTTFITLGQATPCCSRMDSAFSMGPRLAQMVQLAPAIFVQVDLCPGRQRCHGL</sequence>
<proteinExistence type="predicted"/>
<dbReference type="EMBL" id="CAXAMM010039576">
    <property type="protein sequence ID" value="CAK9087523.1"/>
    <property type="molecule type" value="Genomic_DNA"/>
</dbReference>
<keyword evidence="2" id="KW-1185">Reference proteome</keyword>
<comment type="caution">
    <text evidence="1">The sequence shown here is derived from an EMBL/GenBank/DDBJ whole genome shotgun (WGS) entry which is preliminary data.</text>
</comment>